<sequence length="86" mass="9317">MSEKNILKELEDIVGKDFASNRSEDLYIYSQDPGASIPRPADFVVMPNTSKEVQDIMKLANREKVPIVPMGGGLTLSGLVIPVKGG</sequence>
<dbReference type="PANTHER" id="PTHR42934:SF1">
    <property type="entry name" value="GLYCOLATE OXIDASE SUBUNIT GLCD"/>
    <property type="match status" value="1"/>
</dbReference>
<dbReference type="Pfam" id="PF01565">
    <property type="entry name" value="FAD_binding_4"/>
    <property type="match status" value="1"/>
</dbReference>
<feature type="domain" description="FAD linked oxidase N-terminal" evidence="1">
    <location>
        <begin position="42"/>
        <end position="81"/>
    </location>
</feature>
<reference evidence="2" key="1">
    <citation type="journal article" date="2014" name="Front. Microbiol.">
        <title>High frequency of phylogenetically diverse reductive dehalogenase-homologous genes in deep subseafloor sedimentary metagenomes.</title>
        <authorList>
            <person name="Kawai M."/>
            <person name="Futagami T."/>
            <person name="Toyoda A."/>
            <person name="Takaki Y."/>
            <person name="Nishi S."/>
            <person name="Hori S."/>
            <person name="Arai W."/>
            <person name="Tsubouchi T."/>
            <person name="Morono Y."/>
            <person name="Uchiyama I."/>
            <person name="Ito T."/>
            <person name="Fujiyama A."/>
            <person name="Inagaki F."/>
            <person name="Takami H."/>
        </authorList>
    </citation>
    <scope>NUCLEOTIDE SEQUENCE</scope>
    <source>
        <strain evidence="2">Expedition CK06-06</strain>
    </source>
</reference>
<comment type="caution">
    <text evidence="2">The sequence shown here is derived from an EMBL/GenBank/DDBJ whole genome shotgun (WGS) entry which is preliminary data.</text>
</comment>
<dbReference type="InterPro" id="IPR016167">
    <property type="entry name" value="FAD-bd_PCMH_sub1"/>
</dbReference>
<dbReference type="Gene3D" id="3.30.43.10">
    <property type="entry name" value="Uridine Diphospho-n-acetylenolpyruvylglucosamine Reductase, domain 2"/>
    <property type="match status" value="1"/>
</dbReference>
<name>X1IXI4_9ZZZZ</name>
<dbReference type="InterPro" id="IPR051914">
    <property type="entry name" value="FAD-linked_OxidoTrans_Type4"/>
</dbReference>
<dbReference type="SUPFAM" id="SSF56176">
    <property type="entry name" value="FAD-binding/transporter-associated domain-like"/>
    <property type="match status" value="1"/>
</dbReference>
<dbReference type="PANTHER" id="PTHR42934">
    <property type="entry name" value="GLYCOLATE OXIDASE SUBUNIT GLCD"/>
    <property type="match status" value="1"/>
</dbReference>
<dbReference type="AlphaFoldDB" id="X1IXI4"/>
<dbReference type="InterPro" id="IPR006094">
    <property type="entry name" value="Oxid_FAD_bind_N"/>
</dbReference>
<dbReference type="GO" id="GO:0050660">
    <property type="term" value="F:flavin adenine dinucleotide binding"/>
    <property type="evidence" value="ECO:0007669"/>
    <property type="project" value="InterPro"/>
</dbReference>
<organism evidence="2">
    <name type="scientific">marine sediment metagenome</name>
    <dbReference type="NCBI Taxonomy" id="412755"/>
    <lineage>
        <taxon>unclassified sequences</taxon>
        <taxon>metagenomes</taxon>
        <taxon>ecological metagenomes</taxon>
    </lineage>
</organism>
<evidence type="ECO:0000313" key="2">
    <source>
        <dbReference type="EMBL" id="GAH86432.1"/>
    </source>
</evidence>
<protein>
    <recommendedName>
        <fullName evidence="1">FAD linked oxidase N-terminal domain-containing protein</fullName>
    </recommendedName>
</protein>
<gene>
    <name evidence="2" type="ORF">S03H2_61809</name>
</gene>
<feature type="non-terminal residue" evidence="2">
    <location>
        <position position="86"/>
    </location>
</feature>
<dbReference type="InterPro" id="IPR036318">
    <property type="entry name" value="FAD-bd_PCMH-like_sf"/>
</dbReference>
<proteinExistence type="predicted"/>
<evidence type="ECO:0000259" key="1">
    <source>
        <dbReference type="Pfam" id="PF01565"/>
    </source>
</evidence>
<dbReference type="EMBL" id="BARU01039922">
    <property type="protein sequence ID" value="GAH86432.1"/>
    <property type="molecule type" value="Genomic_DNA"/>
</dbReference>
<accession>X1IXI4</accession>